<dbReference type="SUPFAM" id="SSF55874">
    <property type="entry name" value="ATPase domain of HSP90 chaperone/DNA topoisomerase II/histidine kinase"/>
    <property type="match status" value="1"/>
</dbReference>
<evidence type="ECO:0000313" key="11">
    <source>
        <dbReference type="Proteomes" id="UP000006732"/>
    </source>
</evidence>
<dbReference type="InterPro" id="IPR036890">
    <property type="entry name" value="HATPase_C_sf"/>
</dbReference>
<keyword evidence="4" id="KW-0902">Two-component regulatory system</keyword>
<dbReference type="Pfam" id="PF00072">
    <property type="entry name" value="Response_reg"/>
    <property type="match status" value="1"/>
</dbReference>
<evidence type="ECO:0000256" key="6">
    <source>
        <dbReference type="ARBA" id="ARBA00023163"/>
    </source>
</evidence>
<dbReference type="PRINTS" id="PR00344">
    <property type="entry name" value="BCTRLSENSOR"/>
</dbReference>
<dbReference type="RefSeq" id="WP_011736801.1">
    <property type="nucleotide sequence ID" value="NC_008609.1"/>
</dbReference>
<dbReference type="Gene3D" id="1.10.287.130">
    <property type="match status" value="1"/>
</dbReference>
<dbReference type="eggNOG" id="COG2205">
    <property type="taxonomic scope" value="Bacteria"/>
</dbReference>
<dbReference type="Gene3D" id="3.40.50.2300">
    <property type="match status" value="1"/>
</dbReference>
<dbReference type="Proteomes" id="UP000006732">
    <property type="component" value="Chromosome"/>
</dbReference>
<dbReference type="InterPro" id="IPR005467">
    <property type="entry name" value="His_kinase_dom"/>
</dbReference>
<keyword evidence="10" id="KW-0418">Kinase</keyword>
<evidence type="ECO:0000256" key="4">
    <source>
        <dbReference type="ARBA" id="ARBA00023012"/>
    </source>
</evidence>
<gene>
    <name evidence="10" type="ordered locus">Ppro_2968</name>
</gene>
<name>A1AT95_PELPD</name>
<dbReference type="EMBL" id="CP000482">
    <property type="protein sequence ID" value="ABL00566.1"/>
    <property type="molecule type" value="Genomic_DNA"/>
</dbReference>
<evidence type="ECO:0000256" key="1">
    <source>
        <dbReference type="ARBA" id="ARBA00000085"/>
    </source>
</evidence>
<dbReference type="PROSITE" id="PS50110">
    <property type="entry name" value="RESPONSE_REGULATORY"/>
    <property type="match status" value="1"/>
</dbReference>
<evidence type="ECO:0000256" key="3">
    <source>
        <dbReference type="ARBA" id="ARBA00022553"/>
    </source>
</evidence>
<feature type="modified residue" description="4-aspartylphosphate" evidence="7">
    <location>
        <position position="57"/>
    </location>
</feature>
<evidence type="ECO:0000259" key="8">
    <source>
        <dbReference type="PROSITE" id="PS50109"/>
    </source>
</evidence>
<keyword evidence="3 7" id="KW-0597">Phosphoprotein</keyword>
<protein>
    <recommendedName>
        <fullName evidence="2">histidine kinase</fullName>
        <ecNumber evidence="2">2.7.13.3</ecNumber>
    </recommendedName>
</protein>
<evidence type="ECO:0000313" key="10">
    <source>
        <dbReference type="EMBL" id="ABL00566.1"/>
    </source>
</evidence>
<keyword evidence="6" id="KW-0804">Transcription</keyword>
<dbReference type="InterPro" id="IPR003594">
    <property type="entry name" value="HATPase_dom"/>
</dbReference>
<feature type="domain" description="Response regulatory" evidence="9">
    <location>
        <begin position="8"/>
        <end position="122"/>
    </location>
</feature>
<dbReference type="SMART" id="SM00388">
    <property type="entry name" value="HisKA"/>
    <property type="match status" value="1"/>
</dbReference>
<evidence type="ECO:0000259" key="9">
    <source>
        <dbReference type="PROSITE" id="PS50110"/>
    </source>
</evidence>
<reference evidence="10 11" key="1">
    <citation type="submission" date="2006-10" db="EMBL/GenBank/DDBJ databases">
        <title>Complete sequence of chromosome of Pelobacter propionicus DSM 2379.</title>
        <authorList>
            <consortium name="US DOE Joint Genome Institute"/>
            <person name="Copeland A."/>
            <person name="Lucas S."/>
            <person name="Lapidus A."/>
            <person name="Barry K."/>
            <person name="Detter J.C."/>
            <person name="Glavina del Rio T."/>
            <person name="Hammon N."/>
            <person name="Israni S."/>
            <person name="Dalin E."/>
            <person name="Tice H."/>
            <person name="Pitluck S."/>
            <person name="Saunders E."/>
            <person name="Brettin T."/>
            <person name="Bruce D."/>
            <person name="Han C."/>
            <person name="Tapia R."/>
            <person name="Schmutz J."/>
            <person name="Larimer F."/>
            <person name="Land M."/>
            <person name="Hauser L."/>
            <person name="Kyrpides N."/>
            <person name="Kim E."/>
            <person name="Lovley D."/>
            <person name="Richardson P."/>
        </authorList>
    </citation>
    <scope>NUCLEOTIDE SEQUENCE [LARGE SCALE GENOMIC DNA]</scope>
    <source>
        <strain evidence="11">DSM 2379 / NBRC 103807 / OttBd1</strain>
    </source>
</reference>
<evidence type="ECO:0000256" key="5">
    <source>
        <dbReference type="ARBA" id="ARBA00023015"/>
    </source>
</evidence>
<dbReference type="HOGENOM" id="CLU_000445_114_72_7"/>
<dbReference type="eggNOG" id="COG0745">
    <property type="taxonomic scope" value="Bacteria"/>
</dbReference>
<dbReference type="InterPro" id="IPR001789">
    <property type="entry name" value="Sig_transdc_resp-reg_receiver"/>
</dbReference>
<feature type="domain" description="Histidine kinase" evidence="8">
    <location>
        <begin position="144"/>
        <end position="387"/>
    </location>
</feature>
<keyword evidence="5" id="KW-0805">Transcription regulation</keyword>
<dbReference type="KEGG" id="ppd:Ppro_2968"/>
<dbReference type="OrthoDB" id="5342753at2"/>
<sequence length="392" mass="43136">MSPQTPQRVLIVDDEMLVAKILSLHLEESGYLTEWAKDGEQCLALLAEKTYALVLLDIWMPQMSGVQVLEQIRESGNDVAVIMMSGHGSESMAVNCMKNGAMDYFAKPFEFNDVLQRVDQAIANRAMRLEKQRLEREKDDFVSMLSHDMKNPITAVIGSIDIMREGCLGPVDQEQSEYLQSAIDSCNEVVAMIDNLLDIHRFEAGRMRLDLQPSDPRELLSAIVGRFGMLAGREGVVLNVDVDPDLPWLAVDRSAFSRTVTNLLSNALKFTLEGGMITLSCHSLDTKRAMELPVPAYAAQQASLLFNGHGHLVRLSVRDTGSGIPPEDQERIFERFVQSSQGGKGRSGAGLGLAYCTLTVKGFGGVIWVESTPEQGSEFIILLPALEECDGA</sequence>
<dbReference type="PROSITE" id="PS50109">
    <property type="entry name" value="HIS_KIN"/>
    <property type="match status" value="1"/>
</dbReference>
<organism evidence="10 11">
    <name type="scientific">Pelobacter propionicus (strain DSM 2379 / NBRC 103807 / OttBd1)</name>
    <dbReference type="NCBI Taxonomy" id="338966"/>
    <lineage>
        <taxon>Bacteria</taxon>
        <taxon>Pseudomonadati</taxon>
        <taxon>Thermodesulfobacteriota</taxon>
        <taxon>Desulfuromonadia</taxon>
        <taxon>Desulfuromonadales</taxon>
        <taxon>Desulfuromonadaceae</taxon>
        <taxon>Pelobacter</taxon>
    </lineage>
</organism>
<dbReference type="SMART" id="SM00448">
    <property type="entry name" value="REC"/>
    <property type="match status" value="1"/>
</dbReference>
<dbReference type="SUPFAM" id="SSF52172">
    <property type="entry name" value="CheY-like"/>
    <property type="match status" value="1"/>
</dbReference>
<keyword evidence="10" id="KW-0808">Transferase</keyword>
<dbReference type="STRING" id="338966.Ppro_2968"/>
<dbReference type="CDD" id="cd00082">
    <property type="entry name" value="HisKA"/>
    <property type="match status" value="1"/>
</dbReference>
<evidence type="ECO:0000256" key="2">
    <source>
        <dbReference type="ARBA" id="ARBA00012438"/>
    </source>
</evidence>
<comment type="catalytic activity">
    <reaction evidence="1">
        <text>ATP + protein L-histidine = ADP + protein N-phospho-L-histidine.</text>
        <dbReference type="EC" id="2.7.13.3"/>
    </reaction>
</comment>
<dbReference type="FunFam" id="3.40.50.2300:FF:000018">
    <property type="entry name" value="DNA-binding transcriptional regulator NtrC"/>
    <property type="match status" value="1"/>
</dbReference>
<evidence type="ECO:0000256" key="7">
    <source>
        <dbReference type="PROSITE-ProRule" id="PRU00169"/>
    </source>
</evidence>
<accession>A1AT95</accession>
<dbReference type="InterPro" id="IPR004358">
    <property type="entry name" value="Sig_transdc_His_kin-like_C"/>
</dbReference>
<dbReference type="GO" id="GO:0000155">
    <property type="term" value="F:phosphorelay sensor kinase activity"/>
    <property type="evidence" value="ECO:0007669"/>
    <property type="project" value="InterPro"/>
</dbReference>
<dbReference type="InterPro" id="IPR011006">
    <property type="entry name" value="CheY-like_superfamily"/>
</dbReference>
<dbReference type="Pfam" id="PF00512">
    <property type="entry name" value="HisKA"/>
    <property type="match status" value="1"/>
</dbReference>
<dbReference type="Gene3D" id="3.30.565.10">
    <property type="entry name" value="Histidine kinase-like ATPase, C-terminal domain"/>
    <property type="match status" value="1"/>
</dbReference>
<dbReference type="PANTHER" id="PTHR43547:SF2">
    <property type="entry name" value="HYBRID SIGNAL TRANSDUCTION HISTIDINE KINASE C"/>
    <property type="match status" value="1"/>
</dbReference>
<dbReference type="SMART" id="SM00387">
    <property type="entry name" value="HATPase_c"/>
    <property type="match status" value="1"/>
</dbReference>
<dbReference type="InterPro" id="IPR036097">
    <property type="entry name" value="HisK_dim/P_sf"/>
</dbReference>
<dbReference type="InterPro" id="IPR003661">
    <property type="entry name" value="HisK_dim/P_dom"/>
</dbReference>
<dbReference type="SUPFAM" id="SSF47384">
    <property type="entry name" value="Homodimeric domain of signal transducing histidine kinase"/>
    <property type="match status" value="1"/>
</dbReference>
<dbReference type="EC" id="2.7.13.3" evidence="2"/>
<proteinExistence type="predicted"/>
<keyword evidence="11" id="KW-1185">Reference proteome</keyword>
<dbReference type="Pfam" id="PF02518">
    <property type="entry name" value="HATPase_c"/>
    <property type="match status" value="1"/>
</dbReference>
<dbReference type="AlphaFoldDB" id="A1AT95"/>
<dbReference type="PANTHER" id="PTHR43547">
    <property type="entry name" value="TWO-COMPONENT HISTIDINE KINASE"/>
    <property type="match status" value="1"/>
</dbReference>